<keyword evidence="3" id="KW-1185">Reference proteome</keyword>
<name>A0A6A6SKR0_9PLEO</name>
<evidence type="ECO:0000313" key="3">
    <source>
        <dbReference type="Proteomes" id="UP000799324"/>
    </source>
</evidence>
<evidence type="ECO:0000256" key="1">
    <source>
        <dbReference type="SAM" id="MobiDB-lite"/>
    </source>
</evidence>
<proteinExistence type="predicted"/>
<dbReference type="Proteomes" id="UP000799324">
    <property type="component" value="Unassembled WGS sequence"/>
</dbReference>
<sequence>MKKARRDTSACQSDTAEPPTTTAPPRPSCNVQDTSPGLGITSQGCICDGSSTWKALSTSLGATYGAQCAYTAPPSNTAQATITESQMQPQTNSQACIVCTPQYNFEDECTSMPDCNPQTAYATATVNSSPIHYGTLSQDALYTGIIPYTDADVLREDGILSINVGSYAATTDQLNALLAVAASMVTKSANSSDKSCHIMGYVKPEIKPRGLLRRAISAGLSPLVARDHPVPEPGHMRVCNGPAVVVASYWAPGYRTRIGGGNQSPSPDAQFTATIKFTTGADGDFFCELASALAGEILTEVAPELGELDILTAEQIEAACEQMNE</sequence>
<reference evidence="2" key="1">
    <citation type="journal article" date="2020" name="Stud. Mycol.">
        <title>101 Dothideomycetes genomes: a test case for predicting lifestyles and emergence of pathogens.</title>
        <authorList>
            <person name="Haridas S."/>
            <person name="Albert R."/>
            <person name="Binder M."/>
            <person name="Bloem J."/>
            <person name="Labutti K."/>
            <person name="Salamov A."/>
            <person name="Andreopoulos B."/>
            <person name="Baker S."/>
            <person name="Barry K."/>
            <person name="Bills G."/>
            <person name="Bluhm B."/>
            <person name="Cannon C."/>
            <person name="Castanera R."/>
            <person name="Culley D."/>
            <person name="Daum C."/>
            <person name="Ezra D."/>
            <person name="Gonzalez J."/>
            <person name="Henrissat B."/>
            <person name="Kuo A."/>
            <person name="Liang C."/>
            <person name="Lipzen A."/>
            <person name="Lutzoni F."/>
            <person name="Magnuson J."/>
            <person name="Mondo S."/>
            <person name="Nolan M."/>
            <person name="Ohm R."/>
            <person name="Pangilinan J."/>
            <person name="Park H.-J."/>
            <person name="Ramirez L."/>
            <person name="Alfaro M."/>
            <person name="Sun H."/>
            <person name="Tritt A."/>
            <person name="Yoshinaga Y."/>
            <person name="Zwiers L.-H."/>
            <person name="Turgeon B."/>
            <person name="Goodwin S."/>
            <person name="Spatafora J."/>
            <person name="Crous P."/>
            <person name="Grigoriev I."/>
        </authorList>
    </citation>
    <scope>NUCLEOTIDE SEQUENCE</scope>
    <source>
        <strain evidence="2">CBS 122681</strain>
    </source>
</reference>
<protein>
    <submittedName>
        <fullName evidence="2">Uncharacterized protein</fullName>
    </submittedName>
</protein>
<dbReference type="EMBL" id="MU004565">
    <property type="protein sequence ID" value="KAF2647992.1"/>
    <property type="molecule type" value="Genomic_DNA"/>
</dbReference>
<gene>
    <name evidence="2" type="ORF">K491DRAFT_671348</name>
</gene>
<accession>A0A6A6SKR0</accession>
<dbReference type="AlphaFoldDB" id="A0A6A6SKR0"/>
<evidence type="ECO:0000313" key="2">
    <source>
        <dbReference type="EMBL" id="KAF2647992.1"/>
    </source>
</evidence>
<organism evidence="2 3">
    <name type="scientific">Lophiostoma macrostomum CBS 122681</name>
    <dbReference type="NCBI Taxonomy" id="1314788"/>
    <lineage>
        <taxon>Eukaryota</taxon>
        <taxon>Fungi</taxon>
        <taxon>Dikarya</taxon>
        <taxon>Ascomycota</taxon>
        <taxon>Pezizomycotina</taxon>
        <taxon>Dothideomycetes</taxon>
        <taxon>Pleosporomycetidae</taxon>
        <taxon>Pleosporales</taxon>
        <taxon>Lophiostomataceae</taxon>
        <taxon>Lophiostoma</taxon>
    </lineage>
</organism>
<dbReference type="OrthoDB" id="1896086at2759"/>
<feature type="region of interest" description="Disordered" evidence="1">
    <location>
        <begin position="1"/>
        <end position="34"/>
    </location>
</feature>